<organism evidence="2 3">
    <name type="scientific">Loigolactobacillus bifermentans DSM 20003</name>
    <dbReference type="NCBI Taxonomy" id="1423726"/>
    <lineage>
        <taxon>Bacteria</taxon>
        <taxon>Bacillati</taxon>
        <taxon>Bacillota</taxon>
        <taxon>Bacilli</taxon>
        <taxon>Lactobacillales</taxon>
        <taxon>Lactobacillaceae</taxon>
        <taxon>Loigolactobacillus</taxon>
    </lineage>
</organism>
<accession>A0A0R1GLT0</accession>
<proteinExistence type="predicted"/>
<feature type="transmembrane region" description="Helical" evidence="1">
    <location>
        <begin position="42"/>
        <end position="64"/>
    </location>
</feature>
<dbReference type="RefSeq" id="WP_057904839.1">
    <property type="nucleotide sequence ID" value="NZ_AZDA01000084.1"/>
</dbReference>
<name>A0A0R1GLT0_9LACO</name>
<dbReference type="OrthoDB" id="2297601at2"/>
<keyword evidence="1" id="KW-0812">Transmembrane</keyword>
<gene>
    <name evidence="2" type="ORF">FC07_GL000322</name>
</gene>
<keyword evidence="1" id="KW-0472">Membrane</keyword>
<dbReference type="Proteomes" id="UP000051461">
    <property type="component" value="Unassembled WGS sequence"/>
</dbReference>
<dbReference type="PATRIC" id="fig|1423726.3.peg.337"/>
<reference evidence="2 3" key="1">
    <citation type="journal article" date="2015" name="Genome Announc.">
        <title>Expanding the biotechnology potential of lactobacilli through comparative genomics of 213 strains and associated genera.</title>
        <authorList>
            <person name="Sun Z."/>
            <person name="Harris H.M."/>
            <person name="McCann A."/>
            <person name="Guo C."/>
            <person name="Argimon S."/>
            <person name="Zhang W."/>
            <person name="Yang X."/>
            <person name="Jeffery I.B."/>
            <person name="Cooney J.C."/>
            <person name="Kagawa T.F."/>
            <person name="Liu W."/>
            <person name="Song Y."/>
            <person name="Salvetti E."/>
            <person name="Wrobel A."/>
            <person name="Rasinkangas P."/>
            <person name="Parkhill J."/>
            <person name="Rea M.C."/>
            <person name="O'Sullivan O."/>
            <person name="Ritari J."/>
            <person name="Douillard F.P."/>
            <person name="Paul Ross R."/>
            <person name="Yang R."/>
            <person name="Briner A.E."/>
            <person name="Felis G.E."/>
            <person name="de Vos W.M."/>
            <person name="Barrangou R."/>
            <person name="Klaenhammer T.R."/>
            <person name="Caufield P.W."/>
            <person name="Cui Y."/>
            <person name="Zhang H."/>
            <person name="O'Toole P.W."/>
        </authorList>
    </citation>
    <scope>NUCLEOTIDE SEQUENCE [LARGE SCALE GENOMIC DNA]</scope>
    <source>
        <strain evidence="2 3">DSM 20003</strain>
    </source>
</reference>
<dbReference type="AlphaFoldDB" id="A0A0R1GLT0"/>
<dbReference type="STRING" id="1423726.FC07_GL000322"/>
<dbReference type="EMBL" id="AZDA01000084">
    <property type="protein sequence ID" value="KRK34971.1"/>
    <property type="molecule type" value="Genomic_DNA"/>
</dbReference>
<protein>
    <submittedName>
        <fullName evidence="2">Uncharacterized protein</fullName>
    </submittedName>
</protein>
<sequence>MNRLKLKAGIFAICIGLVVGHLLGPLPPSVSAFSTQNLQSNLIWTNIKELSTVIGGLVAVFTYFRNSNSRREDVALQKFSNTIAAENYFHHEFALTIDKSIAQYETLLVHNGYFITENEIIKNAAVQQTVQSINFSQYFKTLNRLAAYPYYHEVNDKQLYSSIADDIQKLTDIKGFTIVQQMFSENHTMNNYQTMIADALHYLELVNERRARHD</sequence>
<evidence type="ECO:0000313" key="3">
    <source>
        <dbReference type="Proteomes" id="UP000051461"/>
    </source>
</evidence>
<evidence type="ECO:0000256" key="1">
    <source>
        <dbReference type="SAM" id="Phobius"/>
    </source>
</evidence>
<comment type="caution">
    <text evidence="2">The sequence shown here is derived from an EMBL/GenBank/DDBJ whole genome shotgun (WGS) entry which is preliminary data.</text>
</comment>
<evidence type="ECO:0000313" key="2">
    <source>
        <dbReference type="EMBL" id="KRK34971.1"/>
    </source>
</evidence>
<keyword evidence="3" id="KW-1185">Reference proteome</keyword>
<keyword evidence="1" id="KW-1133">Transmembrane helix</keyword>